<organism evidence="12 13">
    <name type="scientific">Halarchaeum rubridurum</name>
    <dbReference type="NCBI Taxonomy" id="489911"/>
    <lineage>
        <taxon>Archaea</taxon>
        <taxon>Methanobacteriati</taxon>
        <taxon>Methanobacteriota</taxon>
        <taxon>Stenosarchaea group</taxon>
        <taxon>Halobacteria</taxon>
        <taxon>Halobacteriales</taxon>
        <taxon>Halobacteriaceae</taxon>
    </lineage>
</organism>
<dbReference type="InterPro" id="IPR013766">
    <property type="entry name" value="Thioredoxin_domain"/>
</dbReference>
<keyword evidence="3" id="KW-0049">Antioxidant</keyword>
<evidence type="ECO:0000256" key="5">
    <source>
        <dbReference type="ARBA" id="ARBA00023157"/>
    </source>
</evidence>
<keyword evidence="6" id="KW-0676">Redox-active center</keyword>
<dbReference type="GO" id="GO:0005737">
    <property type="term" value="C:cytoplasm"/>
    <property type="evidence" value="ECO:0007669"/>
    <property type="project" value="TreeGrafter"/>
</dbReference>
<dbReference type="CDD" id="cd03017">
    <property type="entry name" value="PRX_BCP"/>
    <property type="match status" value="1"/>
</dbReference>
<dbReference type="GO" id="GO:0045454">
    <property type="term" value="P:cell redox homeostasis"/>
    <property type="evidence" value="ECO:0007669"/>
    <property type="project" value="TreeGrafter"/>
</dbReference>
<dbReference type="InterPro" id="IPR050924">
    <property type="entry name" value="Peroxiredoxin_BCP/PrxQ"/>
</dbReference>
<dbReference type="Proteomes" id="UP000614609">
    <property type="component" value="Unassembled WGS sequence"/>
</dbReference>
<keyword evidence="5" id="KW-1015">Disulfide bond</keyword>
<evidence type="ECO:0000256" key="1">
    <source>
        <dbReference type="ARBA" id="ARBA00013017"/>
    </source>
</evidence>
<evidence type="ECO:0000256" key="6">
    <source>
        <dbReference type="ARBA" id="ARBA00023284"/>
    </source>
</evidence>
<evidence type="ECO:0000256" key="4">
    <source>
        <dbReference type="ARBA" id="ARBA00023002"/>
    </source>
</evidence>
<proteinExistence type="inferred from homology"/>
<dbReference type="Gene3D" id="3.40.30.10">
    <property type="entry name" value="Glutaredoxin"/>
    <property type="match status" value="1"/>
</dbReference>
<evidence type="ECO:0000313" key="13">
    <source>
        <dbReference type="Proteomes" id="UP000614609"/>
    </source>
</evidence>
<comment type="similarity">
    <text evidence="8">Belongs to the peroxiredoxin family. BCP/PrxQ subfamily.</text>
</comment>
<sequence length="153" mass="15959">MGTGMLDEGDDAPTVTAEDQGGETLTLDFEAPTVLYFYPRDDTPGCTIEAKGFDAELAAYDEAGVAVYGVSTDDAASHREFREKYGLDVDLLADPEGEVAAAFDVDTSGGAAERVTFVLADGTVRAAYGGVSPDGHAESVLDDIRASGLLPEE</sequence>
<name>A0A830FTS3_9EURY</name>
<keyword evidence="4" id="KW-0560">Oxidoreductase</keyword>
<dbReference type="PANTHER" id="PTHR42801:SF4">
    <property type="entry name" value="AHPC_TSA FAMILY PROTEIN"/>
    <property type="match status" value="1"/>
</dbReference>
<evidence type="ECO:0000256" key="9">
    <source>
        <dbReference type="ARBA" id="ARBA00049091"/>
    </source>
</evidence>
<feature type="region of interest" description="Disordered" evidence="10">
    <location>
        <begin position="1"/>
        <end position="24"/>
    </location>
</feature>
<evidence type="ECO:0000256" key="3">
    <source>
        <dbReference type="ARBA" id="ARBA00022862"/>
    </source>
</evidence>
<reference evidence="12" key="2">
    <citation type="submission" date="2020-09" db="EMBL/GenBank/DDBJ databases">
        <authorList>
            <person name="Sun Q."/>
            <person name="Ohkuma M."/>
        </authorList>
    </citation>
    <scope>NUCLEOTIDE SEQUENCE</scope>
    <source>
        <strain evidence="12">JCM 16108</strain>
    </source>
</reference>
<dbReference type="GO" id="GO:0034599">
    <property type="term" value="P:cellular response to oxidative stress"/>
    <property type="evidence" value="ECO:0007669"/>
    <property type="project" value="TreeGrafter"/>
</dbReference>
<dbReference type="EMBL" id="BMOO01000001">
    <property type="protein sequence ID" value="GGM58698.1"/>
    <property type="molecule type" value="Genomic_DNA"/>
</dbReference>
<evidence type="ECO:0000256" key="10">
    <source>
        <dbReference type="SAM" id="MobiDB-lite"/>
    </source>
</evidence>
<keyword evidence="13" id="KW-1185">Reference proteome</keyword>
<dbReference type="GO" id="GO:0008379">
    <property type="term" value="F:thioredoxin peroxidase activity"/>
    <property type="evidence" value="ECO:0007669"/>
    <property type="project" value="TreeGrafter"/>
</dbReference>
<reference evidence="12" key="1">
    <citation type="journal article" date="2014" name="Int. J. Syst. Evol. Microbiol.">
        <title>Complete genome sequence of Corynebacterium casei LMG S-19264T (=DSM 44701T), isolated from a smear-ripened cheese.</title>
        <authorList>
            <consortium name="US DOE Joint Genome Institute (JGI-PGF)"/>
            <person name="Walter F."/>
            <person name="Albersmeier A."/>
            <person name="Kalinowski J."/>
            <person name="Ruckert C."/>
        </authorList>
    </citation>
    <scope>NUCLEOTIDE SEQUENCE</scope>
    <source>
        <strain evidence="12">JCM 16108</strain>
    </source>
</reference>
<gene>
    <name evidence="12" type="ORF">GCM10009017_05990</name>
</gene>
<protein>
    <recommendedName>
        <fullName evidence="1">thioredoxin-dependent peroxiredoxin</fullName>
        <ecNumber evidence="1">1.11.1.24</ecNumber>
    </recommendedName>
    <alternativeName>
        <fullName evidence="7">Thioredoxin peroxidase</fullName>
    </alternativeName>
</protein>
<accession>A0A830FTS3</accession>
<comment type="caution">
    <text evidence="12">The sequence shown here is derived from an EMBL/GenBank/DDBJ whole genome shotgun (WGS) entry which is preliminary data.</text>
</comment>
<evidence type="ECO:0000256" key="2">
    <source>
        <dbReference type="ARBA" id="ARBA00022559"/>
    </source>
</evidence>
<evidence type="ECO:0000256" key="7">
    <source>
        <dbReference type="ARBA" id="ARBA00032824"/>
    </source>
</evidence>
<dbReference type="AlphaFoldDB" id="A0A830FTS3"/>
<dbReference type="SUPFAM" id="SSF52833">
    <property type="entry name" value="Thioredoxin-like"/>
    <property type="match status" value="1"/>
</dbReference>
<feature type="domain" description="Thioredoxin" evidence="11">
    <location>
        <begin position="6"/>
        <end position="146"/>
    </location>
</feature>
<dbReference type="EC" id="1.11.1.24" evidence="1"/>
<keyword evidence="2" id="KW-0575">Peroxidase</keyword>
<dbReference type="Pfam" id="PF00578">
    <property type="entry name" value="AhpC-TSA"/>
    <property type="match status" value="1"/>
</dbReference>
<dbReference type="PANTHER" id="PTHR42801">
    <property type="entry name" value="THIOREDOXIN-DEPENDENT PEROXIDE REDUCTASE"/>
    <property type="match status" value="1"/>
</dbReference>
<dbReference type="InterPro" id="IPR036249">
    <property type="entry name" value="Thioredoxin-like_sf"/>
</dbReference>
<evidence type="ECO:0000259" key="11">
    <source>
        <dbReference type="PROSITE" id="PS51352"/>
    </source>
</evidence>
<dbReference type="InterPro" id="IPR000866">
    <property type="entry name" value="AhpC/TSA"/>
</dbReference>
<evidence type="ECO:0000256" key="8">
    <source>
        <dbReference type="ARBA" id="ARBA00038489"/>
    </source>
</evidence>
<dbReference type="PROSITE" id="PS51352">
    <property type="entry name" value="THIOREDOXIN_2"/>
    <property type="match status" value="1"/>
</dbReference>
<comment type="catalytic activity">
    <reaction evidence="9">
        <text>a hydroperoxide + [thioredoxin]-dithiol = an alcohol + [thioredoxin]-disulfide + H2O</text>
        <dbReference type="Rhea" id="RHEA:62620"/>
        <dbReference type="Rhea" id="RHEA-COMP:10698"/>
        <dbReference type="Rhea" id="RHEA-COMP:10700"/>
        <dbReference type="ChEBI" id="CHEBI:15377"/>
        <dbReference type="ChEBI" id="CHEBI:29950"/>
        <dbReference type="ChEBI" id="CHEBI:30879"/>
        <dbReference type="ChEBI" id="CHEBI:35924"/>
        <dbReference type="ChEBI" id="CHEBI:50058"/>
        <dbReference type="EC" id="1.11.1.24"/>
    </reaction>
</comment>
<evidence type="ECO:0000313" key="12">
    <source>
        <dbReference type="EMBL" id="GGM58698.1"/>
    </source>
</evidence>